<evidence type="ECO:0000259" key="1">
    <source>
        <dbReference type="Pfam" id="PF14681"/>
    </source>
</evidence>
<comment type="caution">
    <text evidence="2">The sequence shown here is derived from an EMBL/GenBank/DDBJ whole genome shotgun (WGS) entry which is preliminary data.</text>
</comment>
<protein>
    <recommendedName>
        <fullName evidence="1">Phosphoribosyltransferase domain-containing protein</fullName>
    </recommendedName>
</protein>
<dbReference type="InterPro" id="IPR029057">
    <property type="entry name" value="PRTase-like"/>
</dbReference>
<dbReference type="SUPFAM" id="SSF52540">
    <property type="entry name" value="P-loop containing nucleoside triphosphate hydrolases"/>
    <property type="match status" value="1"/>
</dbReference>
<name>A0A438NFE9_EXOME</name>
<reference evidence="2 3" key="1">
    <citation type="submission" date="2017-03" db="EMBL/GenBank/DDBJ databases">
        <title>Genomes of endolithic fungi from Antarctica.</title>
        <authorList>
            <person name="Coleine C."/>
            <person name="Masonjones S."/>
            <person name="Stajich J.E."/>
        </authorList>
    </citation>
    <scope>NUCLEOTIDE SEQUENCE [LARGE SCALE GENOMIC DNA]</scope>
    <source>
        <strain evidence="2 3">CCFEE 6314</strain>
    </source>
</reference>
<organism evidence="2 3">
    <name type="scientific">Exophiala mesophila</name>
    <name type="common">Black yeast-like fungus</name>
    <dbReference type="NCBI Taxonomy" id="212818"/>
    <lineage>
        <taxon>Eukaryota</taxon>
        <taxon>Fungi</taxon>
        <taxon>Dikarya</taxon>
        <taxon>Ascomycota</taxon>
        <taxon>Pezizomycotina</taxon>
        <taxon>Eurotiomycetes</taxon>
        <taxon>Chaetothyriomycetidae</taxon>
        <taxon>Chaetothyriales</taxon>
        <taxon>Herpotrichiellaceae</taxon>
        <taxon>Exophiala</taxon>
    </lineage>
</organism>
<dbReference type="SUPFAM" id="SSF56784">
    <property type="entry name" value="HAD-like"/>
    <property type="match status" value="1"/>
</dbReference>
<evidence type="ECO:0000313" key="3">
    <source>
        <dbReference type="Proteomes" id="UP000288859"/>
    </source>
</evidence>
<feature type="domain" description="Phosphoribosyltransferase" evidence="1">
    <location>
        <begin position="496"/>
        <end position="693"/>
    </location>
</feature>
<dbReference type="Gene3D" id="3.40.50.2020">
    <property type="match status" value="1"/>
</dbReference>
<dbReference type="Pfam" id="PF12710">
    <property type="entry name" value="HAD"/>
    <property type="match status" value="1"/>
</dbReference>
<dbReference type="SUPFAM" id="SSF53271">
    <property type="entry name" value="PRTase-like"/>
    <property type="match status" value="1"/>
</dbReference>
<dbReference type="Pfam" id="PF13207">
    <property type="entry name" value="AAA_17"/>
    <property type="match status" value="1"/>
</dbReference>
<evidence type="ECO:0000313" key="2">
    <source>
        <dbReference type="EMBL" id="RVX74435.1"/>
    </source>
</evidence>
<dbReference type="VEuPathDB" id="FungiDB:PV10_07346"/>
<dbReference type="InterPro" id="IPR023214">
    <property type="entry name" value="HAD_sf"/>
</dbReference>
<proteinExistence type="predicted"/>
<dbReference type="Proteomes" id="UP000288859">
    <property type="component" value="Unassembled WGS sequence"/>
</dbReference>
<dbReference type="CDD" id="cd06223">
    <property type="entry name" value="PRTases_typeI"/>
    <property type="match status" value="1"/>
</dbReference>
<dbReference type="Gene3D" id="3.40.50.1000">
    <property type="entry name" value="HAD superfamily/HAD-like"/>
    <property type="match status" value="1"/>
</dbReference>
<dbReference type="InterPro" id="IPR027417">
    <property type="entry name" value="P-loop_NTPase"/>
</dbReference>
<dbReference type="Pfam" id="PF14681">
    <property type="entry name" value="UPRTase"/>
    <property type="match status" value="1"/>
</dbReference>
<accession>A0A438NFE9</accession>
<gene>
    <name evidence="2" type="ORF">B0A52_01561</name>
</gene>
<dbReference type="EMBL" id="NAJM01000004">
    <property type="protein sequence ID" value="RVX74435.1"/>
    <property type="molecule type" value="Genomic_DNA"/>
</dbReference>
<sequence length="697" mass="77403">MAPASGASRSFSTSIGSKAHKKTIKENPVIIGLYGLSGSGKSTLLKQLGTAAKLKKIVFLEGWDLIRAVVPFGCIKFRQLFNNKKEHFRELVIETARKICVDKGKIVVVTGNYMFWDEKKSGGERAWTKADGKTFSHILYLDVPAEEIAQRRLNDTTCVRPKITTPELSSWQETEKAELRSLCKDNGILFSVLPFSSNMEEVITPFLENFGLFTEEQNLQFLYKQLEEQVNAIPEPVPFWMVIATDADGTLTPQDTGKMMWKDTSLQTTCPPRSGDVMINEVFSGPMGYSYKAFRQAALIYGEAFDDKDYDACCKQVASEVELYPAILPLIKWTDSSAQATILVITCGQEKVWKQVLQNQAPGCKVVVMGSGRGSNALVITPEIKASLVSYIRNVGRWEVLAFGNSPLDMPMMKAADEAFIIIGNEETRSKSMDDVLTKAITEDGFSAKQVLMTPNATPRLDTTKFPTCDIAGQEFRDNIMSRPKFNVVHYGWDYLAKLLMTRTRDASVSGLALREAHRQIGYTIAIDFVAYAIGLEEYDITHVQGHTVPGYRLRHESSTIIAAIMRSGEPMAFGVNDAFPSAMFLHVKTPEDIQAGHVQGKKAIILVDSVINTGKTVSGFLERVFALDKELNVGREIRICVVTGVIFIDAIPTLRKIRKFCRSQTTVAALRISHNSFTGKGSTDTGNRLFNTTHLE</sequence>
<dbReference type="InterPro" id="IPR000836">
    <property type="entry name" value="PRTase_dom"/>
</dbReference>
<dbReference type="Gene3D" id="3.40.50.300">
    <property type="entry name" value="P-loop containing nucleotide triphosphate hydrolases"/>
    <property type="match status" value="1"/>
</dbReference>
<dbReference type="OrthoDB" id="5416609at2759"/>
<dbReference type="InterPro" id="IPR036412">
    <property type="entry name" value="HAD-like_sf"/>
</dbReference>
<dbReference type="AlphaFoldDB" id="A0A438NFE9"/>